<dbReference type="Pfam" id="PF00534">
    <property type="entry name" value="Glycos_transf_1"/>
    <property type="match status" value="1"/>
</dbReference>
<evidence type="ECO:0000313" key="6">
    <source>
        <dbReference type="Proteomes" id="UP000727993"/>
    </source>
</evidence>
<evidence type="ECO:0000313" key="5">
    <source>
        <dbReference type="EMBL" id="MBK9298117.1"/>
    </source>
</evidence>
<gene>
    <name evidence="5" type="ORF">IPN02_15040</name>
</gene>
<keyword evidence="2" id="KW-0808">Transferase</keyword>
<dbReference type="PANTHER" id="PTHR45947:SF3">
    <property type="entry name" value="SULFOQUINOVOSYL TRANSFERASE SQD2"/>
    <property type="match status" value="1"/>
</dbReference>
<organism evidence="5 6">
    <name type="scientific">Candidatus Neomicrothrix subdominans</name>
    <dbReference type="NCBI Taxonomy" id="2954438"/>
    <lineage>
        <taxon>Bacteria</taxon>
        <taxon>Bacillati</taxon>
        <taxon>Actinomycetota</taxon>
        <taxon>Acidimicrobiia</taxon>
        <taxon>Acidimicrobiales</taxon>
        <taxon>Microthrixaceae</taxon>
        <taxon>Candidatus Neomicrothrix</taxon>
    </lineage>
</organism>
<reference evidence="5 6" key="1">
    <citation type="submission" date="2020-10" db="EMBL/GenBank/DDBJ databases">
        <title>Connecting structure to function with the recovery of over 1000 high-quality activated sludge metagenome-assembled genomes encoding full-length rRNA genes using long-read sequencing.</title>
        <authorList>
            <person name="Singleton C.M."/>
            <person name="Petriglieri F."/>
            <person name="Kristensen J.M."/>
            <person name="Kirkegaard R.H."/>
            <person name="Michaelsen T.Y."/>
            <person name="Andersen M.H."/>
            <person name="Karst S.M."/>
            <person name="Dueholm M.S."/>
            <person name="Nielsen P.H."/>
            <person name="Albertsen M."/>
        </authorList>
    </citation>
    <scope>NUCLEOTIDE SEQUENCE [LARGE SCALE GENOMIC DNA]</scope>
    <source>
        <strain evidence="5">Lyne_18-Q3-R50-59_MAXAC.006</strain>
    </source>
</reference>
<dbReference type="PANTHER" id="PTHR45947">
    <property type="entry name" value="SULFOQUINOVOSYL TRANSFERASE SQD2"/>
    <property type="match status" value="1"/>
</dbReference>
<dbReference type="Pfam" id="PF13439">
    <property type="entry name" value="Glyco_transf_4"/>
    <property type="match status" value="1"/>
</dbReference>
<dbReference type="Proteomes" id="UP000727993">
    <property type="component" value="Unassembled WGS sequence"/>
</dbReference>
<dbReference type="SUPFAM" id="SSF53756">
    <property type="entry name" value="UDP-Glycosyltransferase/glycogen phosphorylase"/>
    <property type="match status" value="1"/>
</dbReference>
<name>A0A936NFP9_9ACTN</name>
<keyword evidence="1" id="KW-0328">Glycosyltransferase</keyword>
<dbReference type="InterPro" id="IPR050194">
    <property type="entry name" value="Glycosyltransferase_grp1"/>
</dbReference>
<feature type="domain" description="Glycosyl transferase family 1" evidence="3">
    <location>
        <begin position="180"/>
        <end position="354"/>
    </location>
</feature>
<dbReference type="InterPro" id="IPR028098">
    <property type="entry name" value="Glyco_trans_4-like_N"/>
</dbReference>
<evidence type="ECO:0000259" key="3">
    <source>
        <dbReference type="Pfam" id="PF00534"/>
    </source>
</evidence>
<dbReference type="InterPro" id="IPR001296">
    <property type="entry name" value="Glyco_trans_1"/>
</dbReference>
<proteinExistence type="predicted"/>
<dbReference type="GO" id="GO:0016758">
    <property type="term" value="F:hexosyltransferase activity"/>
    <property type="evidence" value="ECO:0007669"/>
    <property type="project" value="TreeGrafter"/>
</dbReference>
<dbReference type="GO" id="GO:1901137">
    <property type="term" value="P:carbohydrate derivative biosynthetic process"/>
    <property type="evidence" value="ECO:0007669"/>
    <property type="project" value="UniProtKB-ARBA"/>
</dbReference>
<feature type="domain" description="Glycosyltransferase subfamily 4-like N-terminal" evidence="4">
    <location>
        <begin position="14"/>
        <end position="170"/>
    </location>
</feature>
<evidence type="ECO:0000256" key="1">
    <source>
        <dbReference type="ARBA" id="ARBA00022676"/>
    </source>
</evidence>
<protein>
    <submittedName>
        <fullName evidence="5">Glycosyltransferase family 4 protein</fullName>
    </submittedName>
</protein>
<dbReference type="CDD" id="cd03801">
    <property type="entry name" value="GT4_PimA-like"/>
    <property type="match status" value="1"/>
</dbReference>
<evidence type="ECO:0000256" key="2">
    <source>
        <dbReference type="ARBA" id="ARBA00022679"/>
    </source>
</evidence>
<dbReference type="EMBL" id="JADJZA010000008">
    <property type="protein sequence ID" value="MBK9298117.1"/>
    <property type="molecule type" value="Genomic_DNA"/>
</dbReference>
<sequence>MKHLLVTNDYPPKVGGIQSYLWELWRRLDPDDVTVLTTPHEGAAAFDAAAPHRIERTRDPVLLPHPGLARRIEALARQVDARLLVLDPVLPLSVLGPRVARRLGIPWVVVAHGAEITVPGRLPVSRALLGRVLRSADGVIAAGGYPLAESERAAGMPLANAVIPPGVDTTDITPLAPSERAEIRRCLGVDEDTTLVFGLSRLVPRKGFDTLIEAAHLLARRGRKLTVAIAGDGRDRKRLDRLAAAGPGSVRMLGRVTDAERAEYYGAADLFAMLCRDRWAGLEQEGFGIVFLEAAAAGVASLAGRSGGSHEAVEDGETGVIVDEPADERAVAEALESLIDQPERLAEMGRAARLRAERVFDYDVLARDLNRALTRLATPARVQR</sequence>
<comment type="caution">
    <text evidence="5">The sequence shown here is derived from an EMBL/GenBank/DDBJ whole genome shotgun (WGS) entry which is preliminary data.</text>
</comment>
<dbReference type="Gene3D" id="3.40.50.2000">
    <property type="entry name" value="Glycogen Phosphorylase B"/>
    <property type="match status" value="2"/>
</dbReference>
<evidence type="ECO:0000259" key="4">
    <source>
        <dbReference type="Pfam" id="PF13439"/>
    </source>
</evidence>
<accession>A0A936NFP9</accession>
<dbReference type="AlphaFoldDB" id="A0A936NFP9"/>